<evidence type="ECO:0000256" key="3">
    <source>
        <dbReference type="ARBA" id="ARBA00023163"/>
    </source>
</evidence>
<accession>A0A1G5HPP7</accession>
<keyword evidence="3" id="KW-0804">Transcription</keyword>
<sequence>MFYKGFLKATAGLALYLVWLNAIPLEGVLLPSWADSLHVYHFLSVHSAALFLCSRLSASFLNDVSRYAFPLLGVLSASLLVVTSHTAILFMVMGALAAPLVVGVMNALRAAPQPLFAAAIACVAGNLIPFSIYWLPVGLPLKVGGISVMMFLTGIWMQASDSLSTDRTESTASSPVLWVRPFLAVYLLFAVFYVTGGLMHGYISPALTEAGDTSRLYIFAYLAMLPLTVYVLKKSHDAAIYLAVILGIIAFSMVAFNSLLLLQIGMFASYASFGVFDLLVIALVIAPKRTLSEQFCMMGAMCGGIFLGSLIVTLFSPYLSFLIVVANVVLVLTLALFSHLKIQVLVHRQGNRGDEEPSSILAELLPKGLLKRISEKERAVLSHVVAGKTYKETAKLEGIAESTVKTYMQRLFQKFDCKNRKELLEKVYAYGASSEESPRVPKSMDLS</sequence>
<dbReference type="EMBL" id="FMUX01000015">
    <property type="protein sequence ID" value="SCY65842.1"/>
    <property type="molecule type" value="Genomic_DNA"/>
</dbReference>
<dbReference type="PANTHER" id="PTHR44688">
    <property type="entry name" value="DNA-BINDING TRANSCRIPTIONAL ACTIVATOR DEVR_DOSR"/>
    <property type="match status" value="1"/>
</dbReference>
<dbReference type="Gene3D" id="1.10.10.10">
    <property type="entry name" value="Winged helix-like DNA-binding domain superfamily/Winged helix DNA-binding domain"/>
    <property type="match status" value="1"/>
</dbReference>
<dbReference type="GO" id="GO:0006355">
    <property type="term" value="P:regulation of DNA-templated transcription"/>
    <property type="evidence" value="ECO:0007669"/>
    <property type="project" value="InterPro"/>
</dbReference>
<dbReference type="PRINTS" id="PR00038">
    <property type="entry name" value="HTHLUXR"/>
</dbReference>
<feature type="transmembrane region" description="Helical" evidence="4">
    <location>
        <begin position="115"/>
        <end position="135"/>
    </location>
</feature>
<dbReference type="OrthoDB" id="9774661at2"/>
<organism evidence="6 7">
    <name type="scientific">Desulfoluna spongiiphila</name>
    <dbReference type="NCBI Taxonomy" id="419481"/>
    <lineage>
        <taxon>Bacteria</taxon>
        <taxon>Pseudomonadati</taxon>
        <taxon>Thermodesulfobacteriota</taxon>
        <taxon>Desulfobacteria</taxon>
        <taxon>Desulfobacterales</taxon>
        <taxon>Desulfolunaceae</taxon>
        <taxon>Desulfoluna</taxon>
    </lineage>
</organism>
<dbReference type="STRING" id="419481.SAMN05216233_11554"/>
<dbReference type="InterPro" id="IPR036388">
    <property type="entry name" value="WH-like_DNA-bd_sf"/>
</dbReference>
<dbReference type="Proteomes" id="UP000198870">
    <property type="component" value="Unassembled WGS sequence"/>
</dbReference>
<name>A0A1G5HPP7_9BACT</name>
<evidence type="ECO:0000313" key="7">
    <source>
        <dbReference type="Proteomes" id="UP000198870"/>
    </source>
</evidence>
<dbReference type="InterPro" id="IPR000792">
    <property type="entry name" value="Tscrpt_reg_LuxR_C"/>
</dbReference>
<evidence type="ECO:0000256" key="4">
    <source>
        <dbReference type="SAM" id="Phobius"/>
    </source>
</evidence>
<dbReference type="Pfam" id="PF00196">
    <property type="entry name" value="GerE"/>
    <property type="match status" value="1"/>
</dbReference>
<keyword evidence="2 6" id="KW-0238">DNA-binding</keyword>
<dbReference type="GO" id="GO:0003677">
    <property type="term" value="F:DNA binding"/>
    <property type="evidence" value="ECO:0007669"/>
    <property type="project" value="UniProtKB-KW"/>
</dbReference>
<gene>
    <name evidence="6" type="ORF">SAMN05216233_11554</name>
</gene>
<feature type="transmembrane region" description="Helical" evidence="4">
    <location>
        <begin position="295"/>
        <end position="315"/>
    </location>
</feature>
<feature type="transmembrane region" description="Helical" evidence="4">
    <location>
        <begin position="321"/>
        <end position="340"/>
    </location>
</feature>
<evidence type="ECO:0000256" key="1">
    <source>
        <dbReference type="ARBA" id="ARBA00023015"/>
    </source>
</evidence>
<dbReference type="CDD" id="cd06170">
    <property type="entry name" value="LuxR_C_like"/>
    <property type="match status" value="1"/>
</dbReference>
<proteinExistence type="predicted"/>
<dbReference type="SUPFAM" id="SSF46894">
    <property type="entry name" value="C-terminal effector domain of the bipartite response regulators"/>
    <property type="match status" value="1"/>
</dbReference>
<evidence type="ECO:0000256" key="2">
    <source>
        <dbReference type="ARBA" id="ARBA00023125"/>
    </source>
</evidence>
<feature type="transmembrane region" description="Helical" evidence="4">
    <location>
        <begin position="181"/>
        <end position="203"/>
    </location>
</feature>
<keyword evidence="4" id="KW-0472">Membrane</keyword>
<feature type="transmembrane region" description="Helical" evidence="4">
    <location>
        <begin position="88"/>
        <end position="108"/>
    </location>
</feature>
<dbReference type="InterPro" id="IPR016032">
    <property type="entry name" value="Sig_transdc_resp-reg_C-effctor"/>
</dbReference>
<keyword evidence="7" id="KW-1185">Reference proteome</keyword>
<evidence type="ECO:0000313" key="6">
    <source>
        <dbReference type="EMBL" id="SCY65842.1"/>
    </source>
</evidence>
<dbReference type="PROSITE" id="PS50043">
    <property type="entry name" value="HTH_LUXR_2"/>
    <property type="match status" value="1"/>
</dbReference>
<dbReference type="AlphaFoldDB" id="A0A1G5HPP7"/>
<feature type="transmembrane region" description="Helical" evidence="4">
    <location>
        <begin position="215"/>
        <end position="232"/>
    </location>
</feature>
<feature type="transmembrane region" description="Helical" evidence="4">
    <location>
        <begin position="267"/>
        <end position="286"/>
    </location>
</feature>
<keyword evidence="1" id="KW-0805">Transcription regulation</keyword>
<dbReference type="RefSeq" id="WP_092212743.1">
    <property type="nucleotide sequence ID" value="NZ_FMUX01000015.1"/>
</dbReference>
<protein>
    <submittedName>
        <fullName evidence="6">DNA-binding transcriptional regulator, CsgD family</fullName>
    </submittedName>
</protein>
<feature type="transmembrane region" description="Helical" evidence="4">
    <location>
        <begin position="239"/>
        <end position="261"/>
    </location>
</feature>
<keyword evidence="4" id="KW-0812">Transmembrane</keyword>
<dbReference type="PANTHER" id="PTHR44688:SF16">
    <property type="entry name" value="DNA-BINDING TRANSCRIPTIONAL ACTIVATOR DEVR_DOSR"/>
    <property type="match status" value="1"/>
</dbReference>
<keyword evidence="4" id="KW-1133">Transmembrane helix</keyword>
<feature type="transmembrane region" description="Helical" evidence="4">
    <location>
        <begin position="141"/>
        <end position="160"/>
    </location>
</feature>
<feature type="domain" description="HTH luxR-type" evidence="5">
    <location>
        <begin position="366"/>
        <end position="431"/>
    </location>
</feature>
<evidence type="ECO:0000259" key="5">
    <source>
        <dbReference type="PROSITE" id="PS50043"/>
    </source>
</evidence>
<dbReference type="SMART" id="SM00421">
    <property type="entry name" value="HTH_LUXR"/>
    <property type="match status" value="1"/>
</dbReference>
<reference evidence="6 7" key="1">
    <citation type="submission" date="2016-10" db="EMBL/GenBank/DDBJ databases">
        <authorList>
            <person name="de Groot N.N."/>
        </authorList>
    </citation>
    <scope>NUCLEOTIDE SEQUENCE [LARGE SCALE GENOMIC DNA]</scope>
    <source>
        <strain evidence="6 7">AA1</strain>
    </source>
</reference>